<evidence type="ECO:0000313" key="1">
    <source>
        <dbReference type="EMBL" id="OSY51992.1"/>
    </source>
</evidence>
<sequence length="76" mass="7855">MPASRSSETAGSGAPGAMPSRWAAAWPLSVLPSTARQSLRTRSASGAARVMAVVVTDSTVVSVRVSSRGISRAWRV</sequence>
<gene>
    <name evidence="1" type="ORF">BG846_02366</name>
</gene>
<evidence type="ECO:0000313" key="2">
    <source>
        <dbReference type="Proteomes" id="UP000194318"/>
    </source>
</evidence>
<dbReference type="AlphaFoldDB" id="A0A1Y2NWR7"/>
<dbReference type="EMBL" id="MIFZ01000208">
    <property type="protein sequence ID" value="OSY51992.1"/>
    <property type="molecule type" value="Genomic_DNA"/>
</dbReference>
<name>A0A1Y2NWR7_STRFR</name>
<accession>A0A1Y2NWR7</accession>
<reference evidence="1 2" key="1">
    <citation type="submission" date="2016-09" db="EMBL/GenBank/DDBJ databases">
        <title>Streptomyces fradiae DSM40063, a candidate organism with high potential of specific P450 cytochromes.</title>
        <authorList>
            <person name="Grumaz C."/>
            <person name="Vainshtein Y."/>
            <person name="Kirstahler P."/>
            <person name="Sohn K."/>
        </authorList>
    </citation>
    <scope>NUCLEOTIDE SEQUENCE [LARGE SCALE GENOMIC DNA]</scope>
    <source>
        <strain evidence="1 2">DSM 40063</strain>
    </source>
</reference>
<comment type="caution">
    <text evidence="1">The sequence shown here is derived from an EMBL/GenBank/DDBJ whole genome shotgun (WGS) entry which is preliminary data.</text>
</comment>
<protein>
    <submittedName>
        <fullName evidence="1">Uncharacterized protein</fullName>
    </submittedName>
</protein>
<proteinExistence type="predicted"/>
<organism evidence="1 2">
    <name type="scientific">Streptomyces fradiae ATCC 10745 = DSM 40063</name>
    <dbReference type="NCBI Taxonomy" id="1319510"/>
    <lineage>
        <taxon>Bacteria</taxon>
        <taxon>Bacillati</taxon>
        <taxon>Actinomycetota</taxon>
        <taxon>Actinomycetes</taxon>
        <taxon>Kitasatosporales</taxon>
        <taxon>Streptomycetaceae</taxon>
        <taxon>Streptomyces</taxon>
    </lineage>
</organism>
<dbReference type="Proteomes" id="UP000194318">
    <property type="component" value="Unassembled WGS sequence"/>
</dbReference>